<keyword evidence="1" id="KW-0004">4Fe-4S</keyword>
<feature type="binding site" evidence="6">
    <location>
        <position position="298"/>
    </location>
    <ligand>
        <name>S-adenosyl-L-methionine</name>
        <dbReference type="ChEBI" id="CHEBI:59789"/>
    </ligand>
</feature>
<dbReference type="CDD" id="cd02440">
    <property type="entry name" value="AdoMet_MTases"/>
    <property type="match status" value="1"/>
</dbReference>
<evidence type="ECO:0000256" key="1">
    <source>
        <dbReference type="ARBA" id="ARBA00022485"/>
    </source>
</evidence>
<dbReference type="Gene3D" id="3.40.50.150">
    <property type="entry name" value="Vaccinia Virus protein VP39"/>
    <property type="match status" value="1"/>
</dbReference>
<feature type="binding site" evidence="6">
    <location>
        <position position="318"/>
    </location>
    <ligand>
        <name>S-adenosyl-L-methionine</name>
        <dbReference type="ChEBI" id="CHEBI:59789"/>
    </ligand>
</feature>
<dbReference type="PANTHER" id="PTHR11061:SF49">
    <property type="entry name" value="23S RRNA (URACIL(1939)-C(5))-METHYLTRANSFERASE RLMD"/>
    <property type="match status" value="1"/>
</dbReference>
<evidence type="ECO:0000256" key="4">
    <source>
        <dbReference type="ARBA" id="ARBA00022691"/>
    </source>
</evidence>
<dbReference type="RefSeq" id="WP_207853017.1">
    <property type="nucleotide sequence ID" value="NZ_JAFVMG010000002.1"/>
</dbReference>
<dbReference type="EMBL" id="JAFVMG010000002">
    <property type="protein sequence ID" value="MBO1327596.1"/>
    <property type="molecule type" value="Genomic_DNA"/>
</dbReference>
<evidence type="ECO:0000256" key="6">
    <source>
        <dbReference type="PROSITE-ProRule" id="PRU01024"/>
    </source>
</evidence>
<dbReference type="InterPro" id="IPR012340">
    <property type="entry name" value="NA-bd_OB-fold"/>
</dbReference>
<reference evidence="7 8" key="1">
    <citation type="submission" date="2021-03" db="EMBL/GenBank/DDBJ databases">
        <title>The complete genome sequence of Acetobacter suratthaniensis TBRC 1719.</title>
        <authorList>
            <person name="Charoenyingcharoen P."/>
            <person name="Yukphan P."/>
        </authorList>
    </citation>
    <scope>NUCLEOTIDE SEQUENCE [LARGE SCALE GENOMIC DNA]</scope>
    <source>
        <strain evidence="7 8">TBRC 1719</strain>
    </source>
</reference>
<dbReference type="GO" id="GO:0032259">
    <property type="term" value="P:methylation"/>
    <property type="evidence" value="ECO:0007669"/>
    <property type="project" value="UniProtKB-KW"/>
</dbReference>
<keyword evidence="1" id="KW-0408">Iron</keyword>
<dbReference type="GO" id="GO:0008168">
    <property type="term" value="F:methyltransferase activity"/>
    <property type="evidence" value="ECO:0007669"/>
    <property type="project" value="UniProtKB-KW"/>
</dbReference>
<dbReference type="Pfam" id="PF05958">
    <property type="entry name" value="tRNA_U5-meth_tr"/>
    <property type="match status" value="1"/>
</dbReference>
<comment type="similarity">
    <text evidence="6">Belongs to the class I-like SAM-binding methyltransferase superfamily. RNA M5U methyltransferase family.</text>
</comment>
<comment type="caution">
    <text evidence="7">The sequence shown here is derived from an EMBL/GenBank/DDBJ whole genome shotgun (WGS) entry which is preliminary data.</text>
</comment>
<dbReference type="InterPro" id="IPR029063">
    <property type="entry name" value="SAM-dependent_MTases_sf"/>
</dbReference>
<gene>
    <name evidence="7" type="ORF">J2D75_03785</name>
</gene>
<feature type="active site" description="Nucleophile" evidence="6">
    <location>
        <position position="388"/>
    </location>
</feature>
<keyword evidence="1" id="KW-0479">Metal-binding</keyword>
<name>A0ABS3LJ16_9PROT</name>
<sequence>MAESHPGKATPAQQEVVNVLYLAGLGDGTVRLADGQIAHVAGALPGETVRIEETRKGTWQLQDVIESSPERVSPPCPLAESCGGCSLQHIRPEALLAWKTERVIRALHNAGFETVPQAATFQVAPHSRRRADLAVKRGASSMLIGLHGRNTKTIVDMSTCLVLDPHILSLLPAFRTVLHSLQAIRREASLHINLLDTGADILLVTDAPLTTADRIRLTQMAEDHAIPRISWASASNPEATETATQRAPVTQSIAGHEVTPPPGGFLQTSAASEQAIQAAVLAALPEKMTRRASVVELYAGCGTLTFALAQRCQVSAYEGHGPACNALKAGTGTARITTHHRDLTRQPLMAKEFAQAAAVILDPPHAGAKNQMEQIARGLPTQVIYVSCNPTALSKDTALLAKAGYRLHAVTVIDQFLWSAETETVCDFRRESSRRSRSGPSRSGL</sequence>
<keyword evidence="8" id="KW-1185">Reference proteome</keyword>
<organism evidence="7 8">
    <name type="scientific">Acetobacter suratthaniensis</name>
    <dbReference type="NCBI Taxonomy" id="1502841"/>
    <lineage>
        <taxon>Bacteria</taxon>
        <taxon>Pseudomonadati</taxon>
        <taxon>Pseudomonadota</taxon>
        <taxon>Alphaproteobacteria</taxon>
        <taxon>Acetobacterales</taxon>
        <taxon>Acetobacteraceae</taxon>
        <taxon>Acetobacter</taxon>
    </lineage>
</organism>
<dbReference type="Proteomes" id="UP000664399">
    <property type="component" value="Unassembled WGS sequence"/>
</dbReference>
<evidence type="ECO:0000313" key="8">
    <source>
        <dbReference type="Proteomes" id="UP000664399"/>
    </source>
</evidence>
<evidence type="ECO:0000256" key="3">
    <source>
        <dbReference type="ARBA" id="ARBA00022679"/>
    </source>
</evidence>
<dbReference type="Gene3D" id="2.40.50.140">
    <property type="entry name" value="Nucleic acid-binding proteins"/>
    <property type="match status" value="1"/>
</dbReference>
<dbReference type="PROSITE" id="PS51687">
    <property type="entry name" value="SAM_MT_RNA_M5U"/>
    <property type="match status" value="1"/>
</dbReference>
<dbReference type="InterPro" id="IPR010280">
    <property type="entry name" value="U5_MeTrfase_fam"/>
</dbReference>
<keyword evidence="4 6" id="KW-0949">S-adenosyl-L-methionine</keyword>
<keyword evidence="5" id="KW-0411">Iron-sulfur</keyword>
<accession>A0ABS3LJ16</accession>
<evidence type="ECO:0000256" key="5">
    <source>
        <dbReference type="ARBA" id="ARBA00023014"/>
    </source>
</evidence>
<dbReference type="Gene3D" id="2.40.50.1070">
    <property type="match status" value="1"/>
</dbReference>
<protein>
    <submittedName>
        <fullName evidence="7">Class I SAM-dependent RNA methyltransferase</fullName>
    </submittedName>
</protein>
<keyword evidence="3 6" id="KW-0808">Transferase</keyword>
<feature type="binding site" evidence="6">
    <location>
        <position position="267"/>
    </location>
    <ligand>
        <name>S-adenosyl-L-methionine</name>
        <dbReference type="ChEBI" id="CHEBI:59789"/>
    </ligand>
</feature>
<dbReference type="PANTHER" id="PTHR11061">
    <property type="entry name" value="RNA M5U METHYLTRANSFERASE"/>
    <property type="match status" value="1"/>
</dbReference>
<proteinExistence type="inferred from homology"/>
<keyword evidence="2 6" id="KW-0489">Methyltransferase</keyword>
<dbReference type="SUPFAM" id="SSF53335">
    <property type="entry name" value="S-adenosyl-L-methionine-dependent methyltransferases"/>
    <property type="match status" value="1"/>
</dbReference>
<feature type="binding site" evidence="6">
    <location>
        <position position="362"/>
    </location>
    <ligand>
        <name>S-adenosyl-L-methionine</name>
        <dbReference type="ChEBI" id="CHEBI:59789"/>
    </ligand>
</feature>
<evidence type="ECO:0000313" key="7">
    <source>
        <dbReference type="EMBL" id="MBO1327596.1"/>
    </source>
</evidence>
<evidence type="ECO:0000256" key="2">
    <source>
        <dbReference type="ARBA" id="ARBA00022603"/>
    </source>
</evidence>